<evidence type="ECO:0000256" key="1">
    <source>
        <dbReference type="ARBA" id="ARBA00004125"/>
    </source>
</evidence>
<protein>
    <submittedName>
        <fullName evidence="10">Cell death-inducing p53-target protein 1</fullName>
    </submittedName>
</protein>
<keyword evidence="8" id="KW-1133">Transmembrane helix</keyword>
<evidence type="ECO:0000256" key="4">
    <source>
        <dbReference type="ARBA" id="ARBA00005975"/>
    </source>
</evidence>
<evidence type="ECO:0000256" key="2">
    <source>
        <dbReference type="ARBA" id="ARBA00004414"/>
    </source>
</evidence>
<accession>A0A8C0UJH3</accession>
<organism evidence="10 11">
    <name type="scientific">Cyanistes caeruleus</name>
    <name type="common">Eurasian blue tit</name>
    <name type="synonym">Parus caeruleus</name>
    <dbReference type="NCBI Taxonomy" id="156563"/>
    <lineage>
        <taxon>Eukaryota</taxon>
        <taxon>Metazoa</taxon>
        <taxon>Chordata</taxon>
        <taxon>Craniata</taxon>
        <taxon>Vertebrata</taxon>
        <taxon>Euteleostomi</taxon>
        <taxon>Archelosauria</taxon>
        <taxon>Archosauria</taxon>
        <taxon>Dinosauria</taxon>
        <taxon>Saurischia</taxon>
        <taxon>Theropoda</taxon>
        <taxon>Coelurosauria</taxon>
        <taxon>Aves</taxon>
        <taxon>Neognathae</taxon>
        <taxon>Neoaves</taxon>
        <taxon>Telluraves</taxon>
        <taxon>Australaves</taxon>
        <taxon>Passeriformes</taxon>
        <taxon>Paridae</taxon>
        <taxon>Cyanistes</taxon>
    </lineage>
</organism>
<dbReference type="GO" id="GO:0098560">
    <property type="term" value="C:cytoplasmic side of late endosome membrane"/>
    <property type="evidence" value="ECO:0007669"/>
    <property type="project" value="TreeGrafter"/>
</dbReference>
<feature type="domain" description="LITAF" evidence="9">
    <location>
        <begin position="107"/>
        <end position="191"/>
    </location>
</feature>
<keyword evidence="5" id="KW-0479">Metal-binding</keyword>
<reference evidence="10" key="2">
    <citation type="submission" date="2025-09" db="UniProtKB">
        <authorList>
            <consortium name="Ensembl"/>
        </authorList>
    </citation>
    <scope>IDENTIFICATION</scope>
</reference>
<gene>
    <name evidence="10" type="primary">LOC111935926</name>
</gene>
<dbReference type="Pfam" id="PF10601">
    <property type="entry name" value="zf-LITAF-like"/>
    <property type="match status" value="1"/>
</dbReference>
<evidence type="ECO:0000313" key="10">
    <source>
        <dbReference type="Ensembl" id="ENSCCEP00000008494.1"/>
    </source>
</evidence>
<keyword evidence="8" id="KW-0812">Transmembrane</keyword>
<dbReference type="GO" id="GO:0098574">
    <property type="term" value="C:cytoplasmic side of lysosomal membrane"/>
    <property type="evidence" value="ECO:0007669"/>
    <property type="project" value="TreeGrafter"/>
</dbReference>
<evidence type="ECO:0000256" key="8">
    <source>
        <dbReference type="SAM" id="Phobius"/>
    </source>
</evidence>
<dbReference type="PANTHER" id="PTHR23292">
    <property type="entry name" value="LIPOPOLYSACCHARIDE-INDUCED TUMOR NECROSIS FACTOR-ALPHA FACTOR"/>
    <property type="match status" value="1"/>
</dbReference>
<evidence type="ECO:0000259" key="9">
    <source>
        <dbReference type="PROSITE" id="PS51837"/>
    </source>
</evidence>
<keyword evidence="6" id="KW-0862">Zinc</keyword>
<comment type="similarity">
    <text evidence="4">Belongs to the CDIP1/LITAF family.</text>
</comment>
<evidence type="ECO:0000256" key="3">
    <source>
        <dbReference type="ARBA" id="ARBA00004630"/>
    </source>
</evidence>
<sequence length="192" mass="21030">MRAASHCRFGSQNSQTHPVAAPRCAGFGSPCQAPLVSLHGAFGSQKLFALTCFSLFFFAGGYEYPSPPPYSYRESVTIEQPGEPGAALLPWLCSCSPAEPPGSVYLVPQPPIIVAGIFSSKPTSTICPSCRQHITTQVTYRLGRLSYLLCTSLCMVGCCFGCCFVPLFVKLFKDADHYCPCCQFHIYRYKRL</sequence>
<comment type="subcellular location">
    <subcellularLocation>
        <location evidence="1">Endosome membrane</location>
        <topology evidence="1">Peripheral membrane protein</topology>
        <orientation evidence="1">Cytoplasmic side</orientation>
    </subcellularLocation>
    <subcellularLocation>
        <location evidence="2">Late endosome membrane</location>
    </subcellularLocation>
    <subcellularLocation>
        <location evidence="3">Lysosome membrane</location>
        <topology evidence="3">Peripheral membrane protein</topology>
        <orientation evidence="3">Cytoplasmic side</orientation>
    </subcellularLocation>
</comment>
<dbReference type="GO" id="GO:0005634">
    <property type="term" value="C:nucleus"/>
    <property type="evidence" value="ECO:0007669"/>
    <property type="project" value="TreeGrafter"/>
</dbReference>
<dbReference type="InterPro" id="IPR037519">
    <property type="entry name" value="LITAF_fam"/>
</dbReference>
<evidence type="ECO:0000256" key="5">
    <source>
        <dbReference type="ARBA" id="ARBA00022723"/>
    </source>
</evidence>
<dbReference type="AlphaFoldDB" id="A0A8C0UJH3"/>
<proteinExistence type="inferred from homology"/>
<dbReference type="Ensembl" id="ENSCCET00000013516.1">
    <property type="protein sequence ID" value="ENSCCEP00000008494.1"/>
    <property type="gene ID" value="ENSCCEG00000008757.1"/>
</dbReference>
<name>A0A8C0UJH3_CYACU</name>
<dbReference type="GO" id="GO:0008270">
    <property type="term" value="F:zinc ion binding"/>
    <property type="evidence" value="ECO:0007669"/>
    <property type="project" value="TreeGrafter"/>
</dbReference>
<dbReference type="Proteomes" id="UP000694410">
    <property type="component" value="Unplaced"/>
</dbReference>
<evidence type="ECO:0000313" key="11">
    <source>
        <dbReference type="Proteomes" id="UP000694410"/>
    </source>
</evidence>
<evidence type="ECO:0000256" key="6">
    <source>
        <dbReference type="ARBA" id="ARBA00022833"/>
    </source>
</evidence>
<dbReference type="PANTHER" id="PTHR23292:SF47">
    <property type="entry name" value="LITAF DOMAIN-CONTAINING PROTEIN"/>
    <property type="match status" value="1"/>
</dbReference>
<feature type="transmembrane region" description="Helical" evidence="8">
    <location>
        <begin position="145"/>
        <end position="169"/>
    </location>
</feature>
<dbReference type="InterPro" id="IPR006629">
    <property type="entry name" value="LITAF"/>
</dbReference>
<keyword evidence="7 8" id="KW-0472">Membrane</keyword>
<dbReference type="PROSITE" id="PS51837">
    <property type="entry name" value="LITAF"/>
    <property type="match status" value="1"/>
</dbReference>
<reference evidence="10" key="1">
    <citation type="submission" date="2025-08" db="UniProtKB">
        <authorList>
            <consortium name="Ensembl"/>
        </authorList>
    </citation>
    <scope>IDENTIFICATION</scope>
</reference>
<keyword evidence="11" id="KW-1185">Reference proteome</keyword>
<dbReference type="SMART" id="SM00714">
    <property type="entry name" value="LITAF"/>
    <property type="match status" value="1"/>
</dbReference>
<evidence type="ECO:0000256" key="7">
    <source>
        <dbReference type="ARBA" id="ARBA00023136"/>
    </source>
</evidence>